<evidence type="ECO:0000313" key="14">
    <source>
        <dbReference type="Proteomes" id="UP000006437"/>
    </source>
</evidence>
<comment type="function">
    <text evidence="10">Part of the binding-protein-dependent transport system for molybdenum; probably responsible for the translocation of the substrate across the membrane.</text>
</comment>
<dbReference type="NCBIfam" id="TIGR02141">
    <property type="entry name" value="modB_ABC"/>
    <property type="match status" value="1"/>
</dbReference>
<evidence type="ECO:0000256" key="6">
    <source>
        <dbReference type="ARBA" id="ARBA00022692"/>
    </source>
</evidence>
<accession>V9HUX0</accession>
<feature type="domain" description="ABC transmembrane type-1" evidence="11">
    <location>
        <begin position="8"/>
        <end position="210"/>
    </location>
</feature>
<dbReference type="EMBL" id="AFZE01000017">
    <property type="protein sequence ID" value="EHL15030.1"/>
    <property type="molecule type" value="Genomic_DNA"/>
</dbReference>
<sequence>MEGIISPILLSLKVATISTIITLILGVALSYVVVRYKFPLNDVFEAILILPMVLPPSVTGYILLILFGKRGFIGIFLQEHFGFSVIFTWIACCIASVVVSIPLMYQSCKSAFISVDEVYLNSARTLGASELKVFFKVLIPLSIPGILSGIVLAFARALGEFGATLMIAGNIPNKTQTIPTAIYYAIDSKNSYVANTLTTVVIVFSFIVIFSLNRWLKKQRIK</sequence>
<protein>
    <recommendedName>
        <fullName evidence="10">Molybdenum transport system permease</fullName>
    </recommendedName>
</protein>
<dbReference type="InterPro" id="IPR000515">
    <property type="entry name" value="MetI-like"/>
</dbReference>
<dbReference type="CDD" id="cd06261">
    <property type="entry name" value="TM_PBP2"/>
    <property type="match status" value="1"/>
</dbReference>
<dbReference type="OrthoDB" id="9795403at2"/>
<keyword evidence="3 9" id="KW-0813">Transport</keyword>
<evidence type="ECO:0000259" key="11">
    <source>
        <dbReference type="PROSITE" id="PS50928"/>
    </source>
</evidence>
<feature type="transmembrane region" description="Helical" evidence="9">
    <location>
        <begin position="12"/>
        <end position="34"/>
    </location>
</feature>
<dbReference type="PATRIC" id="fig|796937.3.peg.1232"/>
<dbReference type="GO" id="GO:0005886">
    <property type="term" value="C:plasma membrane"/>
    <property type="evidence" value="ECO:0007669"/>
    <property type="project" value="UniProtKB-SubCell"/>
</dbReference>
<evidence type="ECO:0000256" key="8">
    <source>
        <dbReference type="ARBA" id="ARBA00023136"/>
    </source>
</evidence>
<dbReference type="Proteomes" id="UP000006437">
    <property type="component" value="Unassembled WGS sequence"/>
</dbReference>
<evidence type="ECO:0000256" key="10">
    <source>
        <dbReference type="RuleBase" id="RU365097"/>
    </source>
</evidence>
<keyword evidence="7 9" id="KW-1133">Transmembrane helix</keyword>
<organism evidence="12 14">
    <name type="scientific">Peptoanaerobacter stomatis</name>
    <dbReference type="NCBI Taxonomy" id="796937"/>
    <lineage>
        <taxon>Bacteria</taxon>
        <taxon>Bacillati</taxon>
        <taxon>Bacillota</taxon>
        <taxon>Clostridia</taxon>
        <taxon>Peptostreptococcales</taxon>
        <taxon>Filifactoraceae</taxon>
        <taxon>Peptoanaerobacter</taxon>
    </lineage>
</organism>
<accession>G9X0T5</accession>
<dbReference type="EMBL" id="AFZF02000012">
    <property type="protein sequence ID" value="EHL17089.1"/>
    <property type="molecule type" value="Genomic_DNA"/>
</dbReference>
<feature type="transmembrane region" description="Helical" evidence="9">
    <location>
        <begin position="80"/>
        <end position="105"/>
    </location>
</feature>
<evidence type="ECO:0000256" key="5">
    <source>
        <dbReference type="ARBA" id="ARBA00022505"/>
    </source>
</evidence>
<dbReference type="PANTHER" id="PTHR30183">
    <property type="entry name" value="MOLYBDENUM TRANSPORT SYSTEM PERMEASE PROTEIN MODB"/>
    <property type="match status" value="1"/>
</dbReference>
<keyword evidence="5 10" id="KW-0500">Molybdenum</keyword>
<dbReference type="PANTHER" id="PTHR30183:SF3">
    <property type="entry name" value="MOLYBDENUM TRANSPORT SYSTEM PERMEASE PROTEIN MODB"/>
    <property type="match status" value="1"/>
</dbReference>
<feature type="transmembrane region" description="Helical" evidence="9">
    <location>
        <begin position="46"/>
        <end position="68"/>
    </location>
</feature>
<dbReference type="Pfam" id="PF00528">
    <property type="entry name" value="BPD_transp_1"/>
    <property type="match status" value="1"/>
</dbReference>
<evidence type="ECO:0000256" key="9">
    <source>
        <dbReference type="RuleBase" id="RU363032"/>
    </source>
</evidence>
<dbReference type="RefSeq" id="WP_009526237.1">
    <property type="nucleotide sequence ID" value="NZ_JBQMYE010000105.1"/>
</dbReference>
<dbReference type="InterPro" id="IPR035906">
    <property type="entry name" value="MetI-like_sf"/>
</dbReference>
<keyword evidence="4 10" id="KW-1003">Cell membrane</keyword>
<proteinExistence type="inferred from homology"/>
<dbReference type="HOGENOM" id="CLU_016047_14_3_9"/>
<evidence type="ECO:0000313" key="12">
    <source>
        <dbReference type="EMBL" id="EHL15030.1"/>
    </source>
</evidence>
<evidence type="ECO:0000313" key="13">
    <source>
        <dbReference type="EMBL" id="EHL17089.1"/>
    </source>
</evidence>
<dbReference type="PROSITE" id="PS50928">
    <property type="entry name" value="ABC_TM1"/>
    <property type="match status" value="1"/>
</dbReference>
<dbReference type="BioCyc" id="EBAC796937-HMP:GMGH-2029-MONOMER"/>
<comment type="subcellular location">
    <subcellularLocation>
        <location evidence="1 9">Cell membrane</location>
        <topology evidence="1 9">Multi-pass membrane protein</topology>
    </subcellularLocation>
</comment>
<evidence type="ECO:0000256" key="4">
    <source>
        <dbReference type="ARBA" id="ARBA00022475"/>
    </source>
</evidence>
<comment type="caution">
    <text evidence="12">The sequence shown here is derived from an EMBL/GenBank/DDBJ whole genome shotgun (WGS) entry which is preliminary data.</text>
</comment>
<evidence type="ECO:0000313" key="15">
    <source>
        <dbReference type="Proteomes" id="UP000017818"/>
    </source>
</evidence>
<dbReference type="SUPFAM" id="SSF161098">
    <property type="entry name" value="MetI-like"/>
    <property type="match status" value="1"/>
</dbReference>
<evidence type="ECO:0000256" key="3">
    <source>
        <dbReference type="ARBA" id="ARBA00022448"/>
    </source>
</evidence>
<keyword evidence="8 9" id="KW-0472">Membrane</keyword>
<evidence type="ECO:0000256" key="2">
    <source>
        <dbReference type="ARBA" id="ARBA00007069"/>
    </source>
</evidence>
<dbReference type="GO" id="GO:0015098">
    <property type="term" value="F:molybdate ion transmembrane transporter activity"/>
    <property type="evidence" value="ECO:0007669"/>
    <property type="project" value="UniProtKB-UniRule"/>
</dbReference>
<gene>
    <name evidence="12" type="ORF">HMPREF9629_02021</name>
    <name evidence="13" type="ORF">HMPREF9630_01772</name>
</gene>
<reference evidence="13 15" key="2">
    <citation type="submission" date="2012-05" db="EMBL/GenBank/DDBJ databases">
        <title>The Genome Sequence of Eubacteriaceae bacterium CM2.</title>
        <authorList>
            <consortium name="The Broad Institute Genome Sequencing Platform"/>
            <person name="Earl A."/>
            <person name="Ward D."/>
            <person name="Feldgarden M."/>
            <person name="Gevers D."/>
            <person name="Sizova M."/>
            <person name="Hazen A."/>
            <person name="Epstein S."/>
            <person name="Walker B."/>
            <person name="Young S.K."/>
            <person name="Zeng Q."/>
            <person name="Gargeya S."/>
            <person name="Fitzgerald M."/>
            <person name="Haas B."/>
            <person name="Abouelleil A."/>
            <person name="Alvarado L."/>
            <person name="Arachchi H.M."/>
            <person name="Berlin A."/>
            <person name="Chapman S.B."/>
            <person name="Goldberg J."/>
            <person name="Griggs A."/>
            <person name="Gujja S."/>
            <person name="Hansen M."/>
            <person name="Howarth C."/>
            <person name="Imamovic A."/>
            <person name="Larimer J."/>
            <person name="McCowen C."/>
            <person name="Montmayeur A."/>
            <person name="Murphy C."/>
            <person name="Neiman D."/>
            <person name="Pearson M."/>
            <person name="Priest M."/>
            <person name="Roberts A."/>
            <person name="Saif S."/>
            <person name="Shea T."/>
            <person name="Sisk P."/>
            <person name="Sykes S."/>
            <person name="Wortman J."/>
            <person name="Nusbaum C."/>
            <person name="Birren B."/>
        </authorList>
    </citation>
    <scope>NUCLEOTIDE SEQUENCE [LARGE SCALE GENOMIC DNA]</scope>
    <source>
        <strain evidence="13 15">CM2</strain>
    </source>
</reference>
<name>G9X0T5_9FIRM</name>
<feature type="transmembrane region" description="Helical" evidence="9">
    <location>
        <begin position="192"/>
        <end position="212"/>
    </location>
</feature>
<dbReference type="Proteomes" id="UP000017818">
    <property type="component" value="Unassembled WGS sequence"/>
</dbReference>
<feature type="transmembrane region" description="Helical" evidence="9">
    <location>
        <begin position="133"/>
        <end position="155"/>
    </location>
</feature>
<comment type="similarity">
    <text evidence="2 10">Belongs to the binding-protein-dependent transport system permease family. CysTW subfamily.</text>
</comment>
<reference evidence="12 14" key="1">
    <citation type="submission" date="2011-08" db="EMBL/GenBank/DDBJ databases">
        <title>The Genome Sequence of Eubacteriaceae bacterium ACC19a.</title>
        <authorList>
            <consortium name="The Broad Institute Genome Sequencing Platform"/>
            <person name="Earl A."/>
            <person name="Ward D."/>
            <person name="Feldgarden M."/>
            <person name="Gevers D."/>
            <person name="Sizova M."/>
            <person name="Hazen A."/>
            <person name="Epstein S."/>
            <person name="Young S.K."/>
            <person name="Zeng Q."/>
            <person name="Gargeya S."/>
            <person name="Fitzgerald M."/>
            <person name="Haas B."/>
            <person name="Abouelleil A."/>
            <person name="Alvarado L."/>
            <person name="Arachchi H.M."/>
            <person name="Berlin A."/>
            <person name="Brown A."/>
            <person name="Chapman S.B."/>
            <person name="Chen Z."/>
            <person name="Dunbar C."/>
            <person name="Freedman E."/>
            <person name="Gearin G."/>
            <person name="Gellesch M."/>
            <person name="Goldberg J."/>
            <person name="Griggs A."/>
            <person name="Gujja S."/>
            <person name="Heiman D."/>
            <person name="Howarth C."/>
            <person name="Larson L."/>
            <person name="Lui A."/>
            <person name="MacDonald P.J.P."/>
            <person name="Montmayeur A."/>
            <person name="Murphy C."/>
            <person name="Neiman D."/>
            <person name="Pearson M."/>
            <person name="Priest M."/>
            <person name="Roberts A."/>
            <person name="Saif S."/>
            <person name="Shea T."/>
            <person name="Shenoy N."/>
            <person name="Sisk P."/>
            <person name="Stolte C."/>
            <person name="Sykes S."/>
            <person name="Wortman J."/>
            <person name="Nusbaum C."/>
            <person name="Birren B."/>
        </authorList>
    </citation>
    <scope>NUCLEOTIDE SEQUENCE [LARGE SCALE GENOMIC DNA]</scope>
    <source>
        <strain evidence="12 14">ACC19a</strain>
    </source>
</reference>
<keyword evidence="6 9" id="KW-0812">Transmembrane</keyword>
<dbReference type="InterPro" id="IPR011867">
    <property type="entry name" value="ModB_ABC"/>
</dbReference>
<evidence type="ECO:0000256" key="1">
    <source>
        <dbReference type="ARBA" id="ARBA00004651"/>
    </source>
</evidence>
<evidence type="ECO:0000256" key="7">
    <source>
        <dbReference type="ARBA" id="ARBA00022989"/>
    </source>
</evidence>
<dbReference type="AlphaFoldDB" id="G9X0T5"/>
<dbReference type="Gene3D" id="1.10.3720.10">
    <property type="entry name" value="MetI-like"/>
    <property type="match status" value="1"/>
</dbReference>